<dbReference type="InterPro" id="IPR011256">
    <property type="entry name" value="Reg_factor_effector_dom_sf"/>
</dbReference>
<dbReference type="EMBL" id="NWTM01000001">
    <property type="protein sequence ID" value="RYC44862.1"/>
    <property type="molecule type" value="Genomic_DNA"/>
</dbReference>
<reference evidence="2 3" key="1">
    <citation type="journal article" date="2018" name="Syst. Appl. Microbiol.">
        <title>Pectobacterium zantedeschiae sp. nov. a new species of a soft rot pathogen isolated from Calla lily (Zantedeschia spp.).</title>
        <authorList>
            <person name="Waleron M."/>
            <person name="Misztak A."/>
            <person name="Waleron M."/>
            <person name="Franczuk M."/>
            <person name="Jonca J."/>
            <person name="Wielgomas B."/>
            <person name="Mikicinski A."/>
            <person name="Popovic T."/>
            <person name="Waleron K."/>
        </authorList>
    </citation>
    <scope>NUCLEOTIDE SEQUENCE [LARGE SCALE GENOMIC DNA]</scope>
    <source>
        <strain evidence="2 3">9M</strain>
    </source>
</reference>
<dbReference type="Pfam" id="PF06445">
    <property type="entry name" value="GyrI-like"/>
    <property type="match status" value="1"/>
</dbReference>
<accession>A0A9X8P5U3</accession>
<dbReference type="InterPro" id="IPR010499">
    <property type="entry name" value="AraC_E-bd"/>
</dbReference>
<gene>
    <name evidence="2" type="ORF">CLR69_07610</name>
</gene>
<organism evidence="2 3">
    <name type="scientific">Pectobacterium zantedeschiae</name>
    <dbReference type="NCBI Taxonomy" id="2034769"/>
    <lineage>
        <taxon>Bacteria</taxon>
        <taxon>Pseudomonadati</taxon>
        <taxon>Pseudomonadota</taxon>
        <taxon>Gammaproteobacteria</taxon>
        <taxon>Enterobacterales</taxon>
        <taxon>Pectobacteriaceae</taxon>
        <taxon>Pectobacterium</taxon>
    </lineage>
</organism>
<evidence type="ECO:0000313" key="2">
    <source>
        <dbReference type="EMBL" id="RYC44862.1"/>
    </source>
</evidence>
<keyword evidence="3" id="KW-1185">Reference proteome</keyword>
<dbReference type="Proteomes" id="UP001138460">
    <property type="component" value="Unassembled WGS sequence"/>
</dbReference>
<feature type="domain" description="AraC effector-binding" evidence="1">
    <location>
        <begin position="1"/>
        <end position="151"/>
    </location>
</feature>
<dbReference type="OrthoDB" id="282744at2"/>
<dbReference type="AlphaFoldDB" id="A0A9X8P5U3"/>
<evidence type="ECO:0000259" key="1">
    <source>
        <dbReference type="SMART" id="SM00871"/>
    </source>
</evidence>
<comment type="caution">
    <text evidence="2">The sequence shown here is derived from an EMBL/GenBank/DDBJ whole genome shotgun (WGS) entry which is preliminary data.</text>
</comment>
<dbReference type="SUPFAM" id="SSF55136">
    <property type="entry name" value="Probable bacterial effector-binding domain"/>
    <property type="match status" value="1"/>
</dbReference>
<dbReference type="InterPro" id="IPR050908">
    <property type="entry name" value="SmbC-like"/>
</dbReference>
<dbReference type="RefSeq" id="WP_129713160.1">
    <property type="nucleotide sequence ID" value="NZ_JBEHFA010000003.1"/>
</dbReference>
<name>A0A9X8P5U3_9GAMM</name>
<dbReference type="PANTHER" id="PTHR40055:SF2">
    <property type="entry name" value="DNA GYRASE INHIBITOR"/>
    <property type="match status" value="1"/>
</dbReference>
<dbReference type="SMART" id="SM00871">
    <property type="entry name" value="AraC_E_bind"/>
    <property type="match status" value="1"/>
</dbReference>
<dbReference type="PANTHER" id="PTHR40055">
    <property type="entry name" value="TRANSCRIPTIONAL REGULATOR YGIV-RELATED"/>
    <property type="match status" value="1"/>
</dbReference>
<proteinExistence type="predicted"/>
<sequence>MSIRIELAEPMEVLSLRVVGPYYEKIPQGFDEILSWAREHHLTIDKSLAFYWDDPSKVEADKLRADVAITCKEIPSTLSEDAEIRREIIPGGLYAVTHTIVENGDFAKAWTDFYKAISSQGYRPAGDICYESYLCDGSSGNWEIEIWQSVESVGSSGKK</sequence>
<dbReference type="Gene3D" id="3.20.80.10">
    <property type="entry name" value="Regulatory factor, effector binding domain"/>
    <property type="match status" value="1"/>
</dbReference>
<dbReference type="InterPro" id="IPR029442">
    <property type="entry name" value="GyrI-like"/>
</dbReference>
<protein>
    <submittedName>
        <fullName evidence="2">DNA gyrase inhibitor</fullName>
    </submittedName>
</protein>
<evidence type="ECO:0000313" key="3">
    <source>
        <dbReference type="Proteomes" id="UP001138460"/>
    </source>
</evidence>